<comment type="subcellular location">
    <subcellularLocation>
        <location evidence="1">Nucleus</location>
    </subcellularLocation>
</comment>
<dbReference type="EMBL" id="VWZO01008240">
    <property type="protein sequence ID" value="NXH14285.1"/>
    <property type="molecule type" value="Genomic_DNA"/>
</dbReference>
<sequence length="125" mass="14391">QRLRNPKVEKAEILQRTVRFLRDQPHADSWARDELFLRRYRSGYRECLTRAARFLQAIPTQTPWPNLGPTATFPTLLTITDQLRASLTPHRLPAPPRLRPNYHQHGHNFGPSLGPTARPDCHLAG</sequence>
<evidence type="ECO:0000313" key="7">
    <source>
        <dbReference type="EMBL" id="NXH14285.1"/>
    </source>
</evidence>
<feature type="region of interest" description="Disordered" evidence="5">
    <location>
        <begin position="89"/>
        <end position="125"/>
    </location>
</feature>
<dbReference type="InterPro" id="IPR003650">
    <property type="entry name" value="Orange_dom"/>
</dbReference>
<name>A0A7K9HMQ7_9PICI</name>
<evidence type="ECO:0000256" key="4">
    <source>
        <dbReference type="ARBA" id="ARBA00023242"/>
    </source>
</evidence>
<dbReference type="Proteomes" id="UP000534107">
    <property type="component" value="Unassembled WGS sequence"/>
</dbReference>
<evidence type="ECO:0000256" key="3">
    <source>
        <dbReference type="ARBA" id="ARBA00023163"/>
    </source>
</evidence>
<dbReference type="GO" id="GO:0005634">
    <property type="term" value="C:nucleus"/>
    <property type="evidence" value="ECO:0007669"/>
    <property type="project" value="UniProtKB-SubCell"/>
</dbReference>
<evidence type="ECO:0000256" key="1">
    <source>
        <dbReference type="ARBA" id="ARBA00004123"/>
    </source>
</evidence>
<dbReference type="InterPro" id="IPR050370">
    <property type="entry name" value="HES_HEY"/>
</dbReference>
<reference evidence="7 8" key="1">
    <citation type="submission" date="2019-09" db="EMBL/GenBank/DDBJ databases">
        <title>Bird 10,000 Genomes (B10K) Project - Family phase.</title>
        <authorList>
            <person name="Zhang G."/>
        </authorList>
    </citation>
    <scope>NUCLEOTIDE SEQUENCE [LARGE SCALE GENOMIC DNA]</scope>
    <source>
        <strain evidence="7">B10K-DU-001-16</strain>
        <tissue evidence="7">Muscle</tissue>
    </source>
</reference>
<protein>
    <submittedName>
        <fullName evidence="7">HES2 factor</fullName>
    </submittedName>
</protein>
<dbReference type="OrthoDB" id="6085656at2759"/>
<dbReference type="GO" id="GO:0003677">
    <property type="term" value="F:DNA binding"/>
    <property type="evidence" value="ECO:0007669"/>
    <property type="project" value="InterPro"/>
</dbReference>
<gene>
    <name evidence="7" type="primary">Hes2</name>
    <name evidence="7" type="ORF">BUCCAP_R15574</name>
</gene>
<keyword evidence="3" id="KW-0804">Transcription</keyword>
<organism evidence="7 8">
    <name type="scientific">Bucco capensis</name>
    <name type="common">collared puffbird</name>
    <dbReference type="NCBI Taxonomy" id="135168"/>
    <lineage>
        <taxon>Eukaryota</taxon>
        <taxon>Metazoa</taxon>
        <taxon>Chordata</taxon>
        <taxon>Craniata</taxon>
        <taxon>Vertebrata</taxon>
        <taxon>Euteleostomi</taxon>
        <taxon>Archelosauria</taxon>
        <taxon>Archosauria</taxon>
        <taxon>Dinosauria</taxon>
        <taxon>Saurischia</taxon>
        <taxon>Theropoda</taxon>
        <taxon>Coelurosauria</taxon>
        <taxon>Aves</taxon>
        <taxon>Neognathae</taxon>
        <taxon>Neoaves</taxon>
        <taxon>Telluraves</taxon>
        <taxon>Coraciimorphae</taxon>
        <taxon>Piciformes</taxon>
        <taxon>Bucconidae</taxon>
        <taxon>Bucco</taxon>
    </lineage>
</organism>
<keyword evidence="4" id="KW-0539">Nucleus</keyword>
<evidence type="ECO:0000256" key="5">
    <source>
        <dbReference type="SAM" id="MobiDB-lite"/>
    </source>
</evidence>
<evidence type="ECO:0000313" key="8">
    <source>
        <dbReference type="Proteomes" id="UP000534107"/>
    </source>
</evidence>
<comment type="caution">
    <text evidence="7">The sequence shown here is derived from an EMBL/GenBank/DDBJ whole genome shotgun (WGS) entry which is preliminary data.</text>
</comment>
<dbReference type="Pfam" id="PF07527">
    <property type="entry name" value="Hairy_orange"/>
    <property type="match status" value="1"/>
</dbReference>
<dbReference type="PANTHER" id="PTHR10985">
    <property type="entry name" value="BASIC HELIX-LOOP-HELIX TRANSCRIPTION FACTOR, HES-RELATED"/>
    <property type="match status" value="1"/>
</dbReference>
<evidence type="ECO:0000259" key="6">
    <source>
        <dbReference type="PROSITE" id="PS51054"/>
    </source>
</evidence>
<feature type="domain" description="Orange" evidence="6">
    <location>
        <begin position="40"/>
        <end position="73"/>
    </location>
</feature>
<keyword evidence="2" id="KW-0805">Transcription regulation</keyword>
<accession>A0A7K9HMQ7</accession>
<keyword evidence="8" id="KW-1185">Reference proteome</keyword>
<feature type="non-terminal residue" evidence="7">
    <location>
        <position position="1"/>
    </location>
</feature>
<dbReference type="SUPFAM" id="SSF158457">
    <property type="entry name" value="Orange domain-like"/>
    <property type="match status" value="1"/>
</dbReference>
<evidence type="ECO:0000256" key="2">
    <source>
        <dbReference type="ARBA" id="ARBA00023015"/>
    </source>
</evidence>
<dbReference type="PROSITE" id="PS51054">
    <property type="entry name" value="ORANGE"/>
    <property type="match status" value="1"/>
</dbReference>
<dbReference type="GO" id="GO:0006355">
    <property type="term" value="P:regulation of DNA-templated transcription"/>
    <property type="evidence" value="ECO:0007669"/>
    <property type="project" value="InterPro"/>
</dbReference>
<feature type="non-terminal residue" evidence="7">
    <location>
        <position position="125"/>
    </location>
</feature>
<dbReference type="AlphaFoldDB" id="A0A7K9HMQ7"/>
<proteinExistence type="predicted"/>